<dbReference type="OrthoDB" id="9838953at2"/>
<evidence type="ECO:0000256" key="1">
    <source>
        <dbReference type="SAM" id="SignalP"/>
    </source>
</evidence>
<keyword evidence="1" id="KW-0732">Signal</keyword>
<dbReference type="PATRIC" id="fig|1247726.3.peg.236"/>
<dbReference type="RefSeq" id="WP_042069820.1">
    <property type="nucleotide sequence ID" value="NZ_CP003915.1"/>
</dbReference>
<sequence length="168" mass="17723">MFPVKKAALSVVFAFTLAGCQSVSTNSAPATGATQPAAQAAARQPATVDVYQFSNVAIKGYRAVRVNDKQVVYINPQALVSRSQVNLIDVVTDKQNRKLIKLGLNPQGAAQLKTVPKNRGYATVIGGQLVSLTGVRQGNDFLFSVPNPQMIGSIIEAVVPQAAATSQK</sequence>
<name>W0P625_ADVMD</name>
<dbReference type="AlphaFoldDB" id="W0P625"/>
<keyword evidence="3" id="KW-1185">Reference proteome</keyword>
<dbReference type="Proteomes" id="UP000019095">
    <property type="component" value="Chromosome"/>
</dbReference>
<evidence type="ECO:0000313" key="2">
    <source>
        <dbReference type="EMBL" id="AHG62314.1"/>
    </source>
</evidence>
<feature type="chain" id="PRO_5004793762" description="Lipoprotein" evidence="1">
    <location>
        <begin position="19"/>
        <end position="168"/>
    </location>
</feature>
<gene>
    <name evidence="2" type="ORF">MIM_c02120</name>
</gene>
<evidence type="ECO:0008006" key="4">
    <source>
        <dbReference type="Google" id="ProtNLM"/>
    </source>
</evidence>
<dbReference type="PROSITE" id="PS51257">
    <property type="entry name" value="PROKAR_LIPOPROTEIN"/>
    <property type="match status" value="1"/>
</dbReference>
<dbReference type="EMBL" id="CP003915">
    <property type="protein sequence ID" value="AHG62314.1"/>
    <property type="molecule type" value="Genomic_DNA"/>
</dbReference>
<organism evidence="2 3">
    <name type="scientific">Advenella mimigardefordensis (strain DSM 17166 / LMG 22922 / DPN7)</name>
    <dbReference type="NCBI Taxonomy" id="1247726"/>
    <lineage>
        <taxon>Bacteria</taxon>
        <taxon>Pseudomonadati</taxon>
        <taxon>Pseudomonadota</taxon>
        <taxon>Betaproteobacteria</taxon>
        <taxon>Burkholderiales</taxon>
        <taxon>Alcaligenaceae</taxon>
    </lineage>
</organism>
<feature type="signal peptide" evidence="1">
    <location>
        <begin position="1"/>
        <end position="18"/>
    </location>
</feature>
<accession>W0P625</accession>
<reference evidence="2 3" key="1">
    <citation type="journal article" date="2014" name="Microbiology">
        <title>Unravelling the complete genome sequence of Advenella mimigardefordensis strain DPN7T and novel insights in the catabolism of the xenobiotic polythioester precursor 3,3'-dithiodipropionate.</title>
        <authorList>
            <person name="Wubbeler J.H."/>
            <person name="Hiessl S."/>
            <person name="Schuldes J."/>
            <person name="Thurmer A."/>
            <person name="Daniel R."/>
            <person name="Steinbuchel A."/>
        </authorList>
    </citation>
    <scope>NUCLEOTIDE SEQUENCE [LARGE SCALE GENOMIC DNA]</scope>
    <source>
        <strain evidence="3">DSM 17166 / LMG 22922 / DPN7</strain>
    </source>
</reference>
<evidence type="ECO:0000313" key="3">
    <source>
        <dbReference type="Proteomes" id="UP000019095"/>
    </source>
</evidence>
<dbReference type="eggNOG" id="ENOG5032Q8W">
    <property type="taxonomic scope" value="Bacteria"/>
</dbReference>
<dbReference type="KEGG" id="amim:MIM_c02120"/>
<protein>
    <recommendedName>
        <fullName evidence="4">Lipoprotein</fullName>
    </recommendedName>
</protein>
<dbReference type="HOGENOM" id="CLU_1567374_0_0_4"/>
<proteinExistence type="predicted"/>